<feature type="domain" description="Gfo/Idh/MocA-like oxidoreductase N-terminal" evidence="1">
    <location>
        <begin position="10"/>
        <end position="119"/>
    </location>
</feature>
<dbReference type="PANTHER" id="PTHR43249">
    <property type="entry name" value="UDP-N-ACETYL-2-AMINO-2-DEOXY-D-GLUCURONATE OXIDASE"/>
    <property type="match status" value="1"/>
</dbReference>
<evidence type="ECO:0000259" key="1">
    <source>
        <dbReference type="Pfam" id="PF01408"/>
    </source>
</evidence>
<organism evidence="2 3">
    <name type="scientific">Candidatus Raymondbacteria bacterium RIFOXYD12_FULL_49_13</name>
    <dbReference type="NCBI Taxonomy" id="1817890"/>
    <lineage>
        <taxon>Bacteria</taxon>
        <taxon>Raymondiibacteriota</taxon>
    </lineage>
</organism>
<dbReference type="InterPro" id="IPR052515">
    <property type="entry name" value="Gfo/Idh/MocA_Oxidoreductase"/>
</dbReference>
<name>A0A1F7F4T6_UNCRA</name>
<protein>
    <recommendedName>
        <fullName evidence="1">Gfo/Idh/MocA-like oxidoreductase N-terminal domain-containing protein</fullName>
    </recommendedName>
</protein>
<dbReference type="Pfam" id="PF01408">
    <property type="entry name" value="GFO_IDH_MocA"/>
    <property type="match status" value="1"/>
</dbReference>
<dbReference type="Gene3D" id="3.40.50.720">
    <property type="entry name" value="NAD(P)-binding Rossmann-like Domain"/>
    <property type="match status" value="1"/>
</dbReference>
<gene>
    <name evidence="2" type="ORF">A2519_09060</name>
</gene>
<reference evidence="2 3" key="1">
    <citation type="journal article" date="2016" name="Nat. Commun.">
        <title>Thousands of microbial genomes shed light on interconnected biogeochemical processes in an aquifer system.</title>
        <authorList>
            <person name="Anantharaman K."/>
            <person name="Brown C.T."/>
            <person name="Hug L.A."/>
            <person name="Sharon I."/>
            <person name="Castelle C.J."/>
            <person name="Probst A.J."/>
            <person name="Thomas B.C."/>
            <person name="Singh A."/>
            <person name="Wilkins M.J."/>
            <person name="Karaoz U."/>
            <person name="Brodie E.L."/>
            <person name="Williams K.H."/>
            <person name="Hubbard S.S."/>
            <person name="Banfield J.F."/>
        </authorList>
    </citation>
    <scope>NUCLEOTIDE SEQUENCE [LARGE SCALE GENOMIC DNA]</scope>
</reference>
<evidence type="ECO:0000313" key="2">
    <source>
        <dbReference type="EMBL" id="OGK01669.1"/>
    </source>
</evidence>
<dbReference type="SUPFAM" id="SSF55347">
    <property type="entry name" value="Glyceraldehyde-3-phosphate dehydrogenase-like, C-terminal domain"/>
    <property type="match status" value="1"/>
</dbReference>
<dbReference type="AlphaFoldDB" id="A0A1F7F4T6"/>
<dbReference type="InterPro" id="IPR000683">
    <property type="entry name" value="Gfo/Idh/MocA-like_OxRdtase_N"/>
</dbReference>
<dbReference type="InterPro" id="IPR036291">
    <property type="entry name" value="NAD(P)-bd_dom_sf"/>
</dbReference>
<proteinExistence type="predicted"/>
<evidence type="ECO:0000313" key="3">
    <source>
        <dbReference type="Proteomes" id="UP000179243"/>
    </source>
</evidence>
<comment type="caution">
    <text evidence="2">The sequence shown here is derived from an EMBL/GenBank/DDBJ whole genome shotgun (WGS) entry which is preliminary data.</text>
</comment>
<sequence length="402" mass="44262">MPGPLVKPLSIALAGVSGYGEFYLSYLLKGAPSLLHLAAVVDPRIEHSFFLKPLTEKGVKLYTDSDAFFKEGRADLLIIAAPIHFHAPYVVSALKRGMHVLCEKPLCATVQEAREMLGAQTTTPGLKAAVGYQWSFSSAIQALKADIINGVFGKPLRLKTFAAWPRTMAYYTRNSWAGALKDAAGRWVFDGPVNNALAHYLHNMFYIIGKTADSSAVPRTVEAELYRAYNIQSYDTAALRCFTEDSVEILMLCSHAVENSKGPICEYVFEKGVVRFDDHILRAAFSDGTTKSYGCPEMQPYRKVEWAAEAILFDQPMPCGIAAAMSQTLCINGMHQSVRESVVFPTDMVHVSQSGKSEQRWVAGLSETLETCFNENTLPSEKGVPWAKKGKSVDLSDSAYIF</sequence>
<dbReference type="Proteomes" id="UP000179243">
    <property type="component" value="Unassembled WGS sequence"/>
</dbReference>
<accession>A0A1F7F4T6</accession>
<dbReference type="Gene3D" id="3.30.360.10">
    <property type="entry name" value="Dihydrodipicolinate Reductase, domain 2"/>
    <property type="match status" value="1"/>
</dbReference>
<dbReference type="SUPFAM" id="SSF51735">
    <property type="entry name" value="NAD(P)-binding Rossmann-fold domains"/>
    <property type="match status" value="1"/>
</dbReference>
<dbReference type="PANTHER" id="PTHR43249:SF1">
    <property type="entry name" value="D-GLUCOSIDE 3-DEHYDROGENASE"/>
    <property type="match status" value="1"/>
</dbReference>
<dbReference type="EMBL" id="MFYX01000121">
    <property type="protein sequence ID" value="OGK01669.1"/>
    <property type="molecule type" value="Genomic_DNA"/>
</dbReference>
<dbReference type="GO" id="GO:0000166">
    <property type="term" value="F:nucleotide binding"/>
    <property type="evidence" value="ECO:0007669"/>
    <property type="project" value="InterPro"/>
</dbReference>